<dbReference type="Gene3D" id="3.30.160.60">
    <property type="entry name" value="Classic Zinc Finger"/>
    <property type="match status" value="4"/>
</dbReference>
<evidence type="ECO:0000256" key="2">
    <source>
        <dbReference type="ARBA" id="ARBA00023125"/>
    </source>
</evidence>
<evidence type="ECO:0000256" key="3">
    <source>
        <dbReference type="ARBA" id="ARBA00023242"/>
    </source>
</evidence>
<dbReference type="SUPFAM" id="SSF46689">
    <property type="entry name" value="Homeodomain-like"/>
    <property type="match status" value="2"/>
</dbReference>
<dbReference type="AlphaFoldDB" id="A0A6G0TMI4"/>
<dbReference type="Pfam" id="PF04218">
    <property type="entry name" value="CENP-B_N"/>
    <property type="match status" value="1"/>
</dbReference>
<keyword evidence="8" id="KW-1185">Reference proteome</keyword>
<evidence type="ECO:0000256" key="1">
    <source>
        <dbReference type="ARBA" id="ARBA00004123"/>
    </source>
</evidence>
<dbReference type="Pfam" id="PF03184">
    <property type="entry name" value="DDE_1"/>
    <property type="match status" value="1"/>
</dbReference>
<keyword evidence="2" id="KW-0238">DNA-binding</keyword>
<feature type="domain" description="C2H2-type" evidence="5">
    <location>
        <begin position="233"/>
        <end position="262"/>
    </location>
</feature>
<dbReference type="InterPro" id="IPR036236">
    <property type="entry name" value="Znf_C2H2_sf"/>
</dbReference>
<dbReference type="Proteomes" id="UP000475862">
    <property type="component" value="Unassembled WGS sequence"/>
</dbReference>
<dbReference type="PROSITE" id="PS00028">
    <property type="entry name" value="ZINC_FINGER_C2H2_1"/>
    <property type="match status" value="4"/>
</dbReference>
<feature type="domain" description="C2H2-type" evidence="5">
    <location>
        <begin position="176"/>
        <end position="204"/>
    </location>
</feature>
<evidence type="ECO:0000313" key="8">
    <source>
        <dbReference type="Proteomes" id="UP000475862"/>
    </source>
</evidence>
<dbReference type="PANTHER" id="PTHR19303:SF73">
    <property type="entry name" value="PROTEIN PDC2"/>
    <property type="match status" value="1"/>
</dbReference>
<dbReference type="GO" id="GO:0003677">
    <property type="term" value="F:DNA binding"/>
    <property type="evidence" value="ECO:0007669"/>
    <property type="project" value="UniProtKB-KW"/>
</dbReference>
<dbReference type="PANTHER" id="PTHR19303">
    <property type="entry name" value="TRANSPOSON"/>
    <property type="match status" value="1"/>
</dbReference>
<dbReference type="Pfam" id="PF03221">
    <property type="entry name" value="HTH_Tnp_Tc5"/>
    <property type="match status" value="1"/>
</dbReference>
<name>A0A6G0TMI4_APHGL</name>
<keyword evidence="4" id="KW-0479">Metal-binding</keyword>
<feature type="domain" description="C2H2-type" evidence="5">
    <location>
        <begin position="139"/>
        <end position="166"/>
    </location>
</feature>
<dbReference type="GO" id="GO:0005634">
    <property type="term" value="C:nucleus"/>
    <property type="evidence" value="ECO:0007669"/>
    <property type="project" value="UniProtKB-SubCell"/>
</dbReference>
<dbReference type="SMART" id="SM00355">
    <property type="entry name" value="ZnF_C2H2"/>
    <property type="match status" value="9"/>
</dbReference>
<organism evidence="7 8">
    <name type="scientific">Aphis glycines</name>
    <name type="common">Soybean aphid</name>
    <dbReference type="NCBI Taxonomy" id="307491"/>
    <lineage>
        <taxon>Eukaryota</taxon>
        <taxon>Metazoa</taxon>
        <taxon>Ecdysozoa</taxon>
        <taxon>Arthropoda</taxon>
        <taxon>Hexapoda</taxon>
        <taxon>Insecta</taxon>
        <taxon>Pterygota</taxon>
        <taxon>Neoptera</taxon>
        <taxon>Paraneoptera</taxon>
        <taxon>Hemiptera</taxon>
        <taxon>Sternorrhyncha</taxon>
        <taxon>Aphidomorpha</taxon>
        <taxon>Aphidoidea</taxon>
        <taxon>Aphididae</taxon>
        <taxon>Aphidini</taxon>
        <taxon>Aphis</taxon>
        <taxon>Aphis</taxon>
    </lineage>
</organism>
<protein>
    <recommendedName>
        <fullName evidence="9">HTH CENPB-type domain-containing protein</fullName>
    </recommendedName>
</protein>
<keyword evidence="4" id="KW-0862">Zinc</keyword>
<dbReference type="InterPro" id="IPR007889">
    <property type="entry name" value="HTH_Psq"/>
</dbReference>
<dbReference type="InterPro" id="IPR050863">
    <property type="entry name" value="CenT-Element_Derived"/>
</dbReference>
<dbReference type="InterPro" id="IPR009057">
    <property type="entry name" value="Homeodomain-like_sf"/>
</dbReference>
<dbReference type="PROSITE" id="PS51253">
    <property type="entry name" value="HTH_CENPB"/>
    <property type="match status" value="1"/>
</dbReference>
<dbReference type="SUPFAM" id="SSF57667">
    <property type="entry name" value="beta-beta-alpha zinc fingers"/>
    <property type="match status" value="3"/>
</dbReference>
<dbReference type="InterPro" id="IPR013087">
    <property type="entry name" value="Znf_C2H2_type"/>
</dbReference>
<evidence type="ECO:0000256" key="4">
    <source>
        <dbReference type="PROSITE-ProRule" id="PRU00042"/>
    </source>
</evidence>
<evidence type="ECO:0000259" key="6">
    <source>
        <dbReference type="PROSITE" id="PS51253"/>
    </source>
</evidence>
<sequence length="841" mass="97206">MTFNTLDKCKEHMAQHLTNIPKNNQNKQQEQSCKSIQLSKNNFEDMEYVSKCVHCKRKFRSENSKVLHSLCHQNDCKDYKCSEKNCDFITSRWNACRIHLWKVHKIDIDMFNCQVCKKYTTTTYHNLVNHVSMKHNKTLSCVDCGAEFDDSIKLQNHRVFHSKAKSVNKERWYMEKTCVICNMVLANSKSLKLHTKNVHLKLKPYVCQVCNHGSATKYMMQVHMRQHTGEKPFKCDAQDCNFKTGDHNSLRRHKLRHSEERPYKCTHCDYKCIQVTALKSHITNNHRDKMDNSYYSCNRCTFGTVSLKRYNDHISGHETQVQNGLEPSPIKCQESKAEMTDDDDTAQGYVDDTGGITISESVGCTNGYKCFIIFKKKHLLAIICDSLNPKKALCVDQKVALIRAIEKGEKKSDVGKRFGFSPSTVATIWKNKDKILHAETEGSSCKKIRKPKFEDLDQAMLTWFHKQRCNNVPISGPVLKIKAEHFAQQLGIIDFKASEGWLGKFKQRHNITYGKISGEALNVDLNVTNSWLINVWPKLNEKYTPDNIFNADETGIFYKMTPDKTLKFKGEKCVGGKLSKERITAFVAANMSGTEKRKIMVIGKSKNPRCFKNIKRLPVTYKANKSAWMTSILFEEEIRKWDAELKGRKVLLLVDNCPAHPNLSNLMNIEINMLDAVNFLSKAWEEVIAETIRHSFRHAGLRSFANAEEEIEQFENEDDTLSEWITQFNTPHTFTPEDLQNYVEIDENLVTTISLTDEEILNAVTKGEEEQKEDEEEAQPDKVVIPSIQQALDAAKLLEKYLLFNEDDPKLSQNMGEIHRKIQKQYWQNKKVQTKMTDYFK</sequence>
<dbReference type="SMART" id="SM00674">
    <property type="entry name" value="CENPB"/>
    <property type="match status" value="1"/>
</dbReference>
<dbReference type="OrthoDB" id="6077919at2759"/>
<dbReference type="EMBL" id="VYZN01000028">
    <property type="protein sequence ID" value="KAE9534433.1"/>
    <property type="molecule type" value="Genomic_DNA"/>
</dbReference>
<dbReference type="Gene3D" id="1.10.10.60">
    <property type="entry name" value="Homeodomain-like"/>
    <property type="match status" value="2"/>
</dbReference>
<gene>
    <name evidence="7" type="ORF">AGLY_008523</name>
</gene>
<proteinExistence type="predicted"/>
<dbReference type="PROSITE" id="PS50157">
    <property type="entry name" value="ZINC_FINGER_C2H2_2"/>
    <property type="match status" value="4"/>
</dbReference>
<keyword evidence="4" id="KW-0863">Zinc-finger</keyword>
<comment type="caution">
    <text evidence="7">The sequence shown here is derived from an EMBL/GenBank/DDBJ whole genome shotgun (WGS) entry which is preliminary data.</text>
</comment>
<feature type="domain" description="HTH CENPB-type" evidence="6">
    <location>
        <begin position="444"/>
        <end position="515"/>
    </location>
</feature>
<reference evidence="7 8" key="1">
    <citation type="submission" date="2019-08" db="EMBL/GenBank/DDBJ databases">
        <title>The genome of the soybean aphid Biotype 1, its phylome, world population structure and adaptation to the North American continent.</title>
        <authorList>
            <person name="Giordano R."/>
            <person name="Donthu R.K."/>
            <person name="Hernandez A.G."/>
            <person name="Wright C.L."/>
            <person name="Zimin A.V."/>
        </authorList>
    </citation>
    <scope>NUCLEOTIDE SEQUENCE [LARGE SCALE GENOMIC DNA]</scope>
    <source>
        <tissue evidence="7">Whole aphids</tissue>
    </source>
</reference>
<dbReference type="InterPro" id="IPR004875">
    <property type="entry name" value="DDE_SF_endonuclease_dom"/>
</dbReference>
<comment type="subcellular location">
    <subcellularLocation>
        <location evidence="1">Nucleus</location>
    </subcellularLocation>
</comment>
<evidence type="ECO:0000259" key="5">
    <source>
        <dbReference type="PROSITE" id="PS50157"/>
    </source>
</evidence>
<feature type="domain" description="C2H2-type" evidence="5">
    <location>
        <begin position="205"/>
        <end position="232"/>
    </location>
</feature>
<evidence type="ECO:0008006" key="9">
    <source>
        <dbReference type="Google" id="ProtNLM"/>
    </source>
</evidence>
<dbReference type="GO" id="GO:0008270">
    <property type="term" value="F:zinc ion binding"/>
    <property type="evidence" value="ECO:0007669"/>
    <property type="project" value="UniProtKB-KW"/>
</dbReference>
<dbReference type="InterPro" id="IPR006600">
    <property type="entry name" value="HTH_CenpB_DNA-bd_dom"/>
</dbReference>
<keyword evidence="3" id="KW-0539">Nucleus</keyword>
<accession>A0A6G0TMI4</accession>
<evidence type="ECO:0000313" key="7">
    <source>
        <dbReference type="EMBL" id="KAE9534433.1"/>
    </source>
</evidence>